<evidence type="ECO:0000313" key="2">
    <source>
        <dbReference type="EMBL" id="MFO3666264.1"/>
    </source>
</evidence>
<organism evidence="2 3">
    <name type="scientific">Anaerococcus kampingae</name>
    <dbReference type="NCBI Taxonomy" id="3115614"/>
    <lineage>
        <taxon>Bacteria</taxon>
        <taxon>Bacillati</taxon>
        <taxon>Bacillota</taxon>
        <taxon>Tissierellia</taxon>
        <taxon>Tissierellales</taxon>
        <taxon>Peptoniphilaceae</taxon>
        <taxon>Anaerococcus</taxon>
    </lineage>
</organism>
<evidence type="ECO:0000256" key="1">
    <source>
        <dbReference type="SAM" id="Phobius"/>
    </source>
</evidence>
<protein>
    <recommendedName>
        <fullName evidence="4">DUF4830 domain-containing protein</fullName>
    </recommendedName>
</protein>
<keyword evidence="3" id="KW-1185">Reference proteome</keyword>
<sequence>MKHRKIFMAIGLIFIMFFTARAYFIYQDLKIEREIRQSVKNDKAEIVSFINDADHSLDQKFKCKSFELRKFDKFPKLAKFVYKSKGFASAAIYYGFYYIKDDDLTLLGLNKLEPKADGEYFYKEKCSDNQLRLKKIEDEIYYFKEVY</sequence>
<keyword evidence="1" id="KW-0472">Membrane</keyword>
<dbReference type="RefSeq" id="WP_410035050.1">
    <property type="nucleotide sequence ID" value="NZ_JBGMEF010000002.1"/>
</dbReference>
<reference evidence="2 3" key="1">
    <citation type="journal article" date="2025" name="Anaerobe">
        <title>Description of Anaerococcus kampingiae sp. nov., Anaerococcus groningensis sp. nov., Anaerococcus martiniensis sp. nov., and Anaerococcus cruorum sp. nov., isolated from human clinical specimens.</title>
        <authorList>
            <person name="Boiten K.E."/>
            <person name="Meijer J."/>
            <person name="van Wezel E.M."/>
            <person name="Veloo A.C.M."/>
        </authorList>
    </citation>
    <scope>NUCLEOTIDE SEQUENCE [LARGE SCALE GENOMIC DNA]</scope>
    <source>
        <strain evidence="2 3">ENR0874</strain>
    </source>
</reference>
<comment type="caution">
    <text evidence="2">The sequence shown here is derived from an EMBL/GenBank/DDBJ whole genome shotgun (WGS) entry which is preliminary data.</text>
</comment>
<feature type="transmembrane region" description="Helical" evidence="1">
    <location>
        <begin position="6"/>
        <end position="26"/>
    </location>
</feature>
<evidence type="ECO:0000313" key="3">
    <source>
        <dbReference type="Proteomes" id="UP001637994"/>
    </source>
</evidence>
<keyword evidence="1" id="KW-1133">Transmembrane helix</keyword>
<dbReference type="EMBL" id="JBGMEF010000002">
    <property type="protein sequence ID" value="MFO3666264.1"/>
    <property type="molecule type" value="Genomic_DNA"/>
</dbReference>
<proteinExistence type="predicted"/>
<evidence type="ECO:0008006" key="4">
    <source>
        <dbReference type="Google" id="ProtNLM"/>
    </source>
</evidence>
<accession>A0ABW9MAQ0</accession>
<keyword evidence="1" id="KW-0812">Transmembrane</keyword>
<name>A0ABW9MAQ0_9FIRM</name>
<dbReference type="Proteomes" id="UP001637994">
    <property type="component" value="Unassembled WGS sequence"/>
</dbReference>
<gene>
    <name evidence="2" type="ORF">ACCQ42_00495</name>
</gene>